<reference evidence="1" key="1">
    <citation type="submission" date="2023-04" db="EMBL/GenBank/DDBJ databases">
        <title>Phytophthora lilii NBRC 32176.</title>
        <authorList>
            <person name="Ichikawa N."/>
            <person name="Sato H."/>
            <person name="Tonouchi N."/>
        </authorList>
    </citation>
    <scope>NUCLEOTIDE SEQUENCE</scope>
    <source>
        <strain evidence="1">NBRC 32176</strain>
    </source>
</reference>
<protein>
    <submittedName>
        <fullName evidence="1">Unnamed protein product</fullName>
    </submittedName>
</protein>
<evidence type="ECO:0000313" key="2">
    <source>
        <dbReference type="Proteomes" id="UP001165083"/>
    </source>
</evidence>
<sequence>MVTELAHAIDTMGPEDESFTLLLSREYTEKSIGGLGSDALKGIDRARFCVLQEANAAVFADKKLVLSCAGEA</sequence>
<keyword evidence="2" id="KW-1185">Reference proteome</keyword>
<organism evidence="1 2">
    <name type="scientific">Phytophthora lilii</name>
    <dbReference type="NCBI Taxonomy" id="2077276"/>
    <lineage>
        <taxon>Eukaryota</taxon>
        <taxon>Sar</taxon>
        <taxon>Stramenopiles</taxon>
        <taxon>Oomycota</taxon>
        <taxon>Peronosporomycetes</taxon>
        <taxon>Peronosporales</taxon>
        <taxon>Peronosporaceae</taxon>
        <taxon>Phytophthora</taxon>
    </lineage>
</organism>
<dbReference type="AlphaFoldDB" id="A0A9W6TFM6"/>
<evidence type="ECO:0000313" key="1">
    <source>
        <dbReference type="EMBL" id="GMF14091.1"/>
    </source>
</evidence>
<accession>A0A9W6TFM6</accession>
<comment type="caution">
    <text evidence="1">The sequence shown here is derived from an EMBL/GenBank/DDBJ whole genome shotgun (WGS) entry which is preliminary data.</text>
</comment>
<name>A0A9W6TFM6_9STRA</name>
<proteinExistence type="predicted"/>
<dbReference type="EMBL" id="BSXW01000181">
    <property type="protein sequence ID" value="GMF14091.1"/>
    <property type="molecule type" value="Genomic_DNA"/>
</dbReference>
<dbReference type="OrthoDB" id="145856at2759"/>
<dbReference type="Proteomes" id="UP001165083">
    <property type="component" value="Unassembled WGS sequence"/>
</dbReference>
<gene>
    <name evidence="1" type="ORF">Plil01_000449900</name>
</gene>